<dbReference type="PANTHER" id="PTHR30137">
    <property type="entry name" value="LUCIFERASE-LIKE MONOOXYGENASE"/>
    <property type="match status" value="1"/>
</dbReference>
<feature type="domain" description="Luciferase-like" evidence="1">
    <location>
        <begin position="215"/>
        <end position="543"/>
    </location>
</feature>
<dbReference type="NCBIfam" id="TIGR04020">
    <property type="entry name" value="seco_metab_LLM"/>
    <property type="match status" value="1"/>
</dbReference>
<gene>
    <name evidence="3" type="ORF">JI741_17745</name>
</gene>
<dbReference type="RefSeq" id="WP_202011996.1">
    <property type="nucleotide sequence ID" value="NZ_JAERRB010000005.1"/>
</dbReference>
<dbReference type="InterPro" id="IPR042099">
    <property type="entry name" value="ANL_N_sf"/>
</dbReference>
<dbReference type="Gene3D" id="3.20.20.30">
    <property type="entry name" value="Luciferase-like domain"/>
    <property type="match status" value="1"/>
</dbReference>
<dbReference type="InterPro" id="IPR000873">
    <property type="entry name" value="AMP-dep_synth/lig_dom"/>
</dbReference>
<dbReference type="InterPro" id="IPR011251">
    <property type="entry name" value="Luciferase-like_dom"/>
</dbReference>
<evidence type="ECO:0000259" key="2">
    <source>
        <dbReference type="Pfam" id="PF00501"/>
    </source>
</evidence>
<evidence type="ECO:0000259" key="1">
    <source>
        <dbReference type="Pfam" id="PF00296"/>
    </source>
</evidence>
<dbReference type="SUPFAM" id="SSF56801">
    <property type="entry name" value="Acetyl-CoA synthetase-like"/>
    <property type="match status" value="1"/>
</dbReference>
<evidence type="ECO:0000313" key="4">
    <source>
        <dbReference type="Proteomes" id="UP000613030"/>
    </source>
</evidence>
<proteinExistence type="predicted"/>
<dbReference type="EMBL" id="JAERRB010000005">
    <property type="protein sequence ID" value="MBL0743078.1"/>
    <property type="molecule type" value="Genomic_DNA"/>
</dbReference>
<feature type="domain" description="AMP-dependent synthetase/ligase" evidence="2">
    <location>
        <begin position="14"/>
        <end position="111"/>
    </location>
</feature>
<dbReference type="Pfam" id="PF00296">
    <property type="entry name" value="Bac_luciferase"/>
    <property type="match status" value="1"/>
</dbReference>
<keyword evidence="4" id="KW-1185">Reference proteome</keyword>
<dbReference type="InterPro" id="IPR036661">
    <property type="entry name" value="Luciferase-like_sf"/>
</dbReference>
<dbReference type="PANTHER" id="PTHR30137:SF6">
    <property type="entry name" value="LUCIFERASE-LIKE MONOOXYGENASE"/>
    <property type="match status" value="1"/>
</dbReference>
<evidence type="ECO:0000313" key="3">
    <source>
        <dbReference type="EMBL" id="MBL0743078.1"/>
    </source>
</evidence>
<organism evidence="3 4">
    <name type="scientific">Chryseolinea lacunae</name>
    <dbReference type="NCBI Taxonomy" id="2801331"/>
    <lineage>
        <taxon>Bacteria</taxon>
        <taxon>Pseudomonadati</taxon>
        <taxon>Bacteroidota</taxon>
        <taxon>Cytophagia</taxon>
        <taxon>Cytophagales</taxon>
        <taxon>Fulvivirgaceae</taxon>
        <taxon>Chryseolinea</taxon>
    </lineage>
</organism>
<reference evidence="3 4" key="1">
    <citation type="submission" date="2021-01" db="EMBL/GenBank/DDBJ databases">
        <title>Chryseolinea sp. Jin1 Genome sequencing and assembly.</title>
        <authorList>
            <person name="Kim I."/>
        </authorList>
    </citation>
    <scope>NUCLEOTIDE SEQUENCE [LARGE SCALE GENOMIC DNA]</scope>
    <source>
        <strain evidence="3 4">Jin1</strain>
    </source>
</reference>
<dbReference type="Pfam" id="PF00501">
    <property type="entry name" value="AMP-binding"/>
    <property type="match status" value="1"/>
</dbReference>
<accession>A0ABS1KUV1</accession>
<dbReference type="SUPFAM" id="SSF51679">
    <property type="entry name" value="Bacterial luciferase-like"/>
    <property type="match status" value="1"/>
</dbReference>
<protein>
    <submittedName>
        <fullName evidence="3">LLM class flavin-dependent oxidoreductase</fullName>
    </submittedName>
</protein>
<sequence length="663" mass="73636">MAINTETMRFFAHAKHDQKIALSTVQKENFTFGELAARVNEVVTQLSDRVQAGSVLICAEKTELVVIAVIACLKLKLPVVVIDRTVNADDVAELVEQHHVRLSIGDTTLDQLPPTTGRATPRAWHPSTTVALYTRDENGLRTNVFAVADLQTIFSDLTNAAAVQGNDHLLIVEGVPFAVCLIDTLWALAKYIPVVIRNIHDVSDALVDEDDVLMDFSLFYFGSSPEAEQEDDKYALVKESVIYGDAHGYSAVWTPERHFNAFGGLFPNPSVLGAALAMITKNVQIRTGSIVSPLHHPIRIAEDWAVIDNLSQGRGALSFASGWQLNDFVFYPDHYANRHQVMLKQIEDVRTLWAGQSIPCKNGVDEVIDVRIFPRPVQTELPIWITVSGKTESFVDAGKLGANILTHLLWQDPDELIEKIKAYRASLRASGFDPASRTVSVMVHTFVGLDDDNVRAAVREPLKEYIKSSVHLIETMTKSSVNSSQTKKDNIGRYGHIEAGIQEDLFEELLELAFNRFFENAALLGSPERCHNIVKKLKGYGVTELACLIDFGLAKSEVMESLKHLTQFKHAYSTNHTNKFKVSLVRCSEDHELRVHANSEGLRAVRKIMVSHPSFYSVNNRNDVEYPSEAIEMEKYLAAGAAGVLSTDDQHAAAFNALITDEF</sequence>
<comment type="caution">
    <text evidence="3">The sequence shown here is derived from an EMBL/GenBank/DDBJ whole genome shotgun (WGS) entry which is preliminary data.</text>
</comment>
<dbReference type="InterPro" id="IPR050766">
    <property type="entry name" value="Bact_Lucif_Oxidored"/>
</dbReference>
<name>A0ABS1KUV1_9BACT</name>
<dbReference type="InterPro" id="IPR024011">
    <property type="entry name" value="Biosynth_lucif-like_mOase_dom"/>
</dbReference>
<dbReference type="Proteomes" id="UP000613030">
    <property type="component" value="Unassembled WGS sequence"/>
</dbReference>
<dbReference type="Gene3D" id="3.40.50.12780">
    <property type="entry name" value="N-terminal domain of ligase-like"/>
    <property type="match status" value="1"/>
</dbReference>